<accession>A0A2I1NCI2</accession>
<dbReference type="RefSeq" id="WP_101636572.1">
    <property type="nucleotide sequence ID" value="NZ_PKHU01000001.1"/>
</dbReference>
<proteinExistence type="predicted"/>
<feature type="short sequence motif" description="Nudix box" evidence="4">
    <location>
        <begin position="87"/>
        <end position="109"/>
    </location>
</feature>
<dbReference type="CDD" id="cd18887">
    <property type="entry name" value="NUDIX_UGPPase_Nudt14"/>
    <property type="match status" value="1"/>
</dbReference>
<dbReference type="Proteomes" id="UP000234639">
    <property type="component" value="Unassembled WGS sequence"/>
</dbReference>
<sequence length="193" mass="22267">MSYKIKNIKSLENPKFIKPFLVEYELDKKLLKWECISVYDSVSVLLFDADKKAFVLVKQLRIPLLLKCEKDSINLSENGISYELCSGIMDKNLSEEDTIKEEILEECGYRVDSVEKIASFYGSLGTAASKQTFFYTEVSDEMKVSVGGGIDDEKIEIFYLPIKEAKEFIYDENIPKPASLAFCFMWFFDKFKL</sequence>
<comment type="cofactor">
    <cofactor evidence="1 3">
        <name>Mg(2+)</name>
        <dbReference type="ChEBI" id="CHEBI:18420"/>
    </cofactor>
</comment>
<evidence type="ECO:0000256" key="3">
    <source>
        <dbReference type="PIRSR" id="PIRSR604385-2"/>
    </source>
</evidence>
<evidence type="ECO:0000313" key="7">
    <source>
        <dbReference type="Proteomes" id="UP000234639"/>
    </source>
</evidence>
<feature type="binding site" evidence="3">
    <location>
        <position position="102"/>
    </location>
    <ligand>
        <name>Mg(2+)</name>
        <dbReference type="ChEBI" id="CHEBI:18420"/>
        <label>1</label>
    </ligand>
</feature>
<protein>
    <submittedName>
        <fullName evidence="6">NUDIX hydrolase</fullName>
    </submittedName>
</protein>
<dbReference type="GO" id="GO:0046872">
    <property type="term" value="F:metal ion binding"/>
    <property type="evidence" value="ECO:0007669"/>
    <property type="project" value="UniProtKB-KW"/>
</dbReference>
<reference evidence="6 7" key="1">
    <citation type="submission" date="2017-12" db="EMBL/GenBank/DDBJ databases">
        <title>Phylogenetic diversity of female urinary microbiome.</title>
        <authorList>
            <person name="Thomas-White K."/>
            <person name="Wolfe A.J."/>
        </authorList>
    </citation>
    <scope>NUCLEOTIDE SEQUENCE [LARGE SCALE GENOMIC DNA]</scope>
    <source>
        <strain evidence="6 7">UMB0112</strain>
    </source>
</reference>
<organism evidence="6 7">
    <name type="scientific">Campylobacter ureolyticus</name>
    <dbReference type="NCBI Taxonomy" id="827"/>
    <lineage>
        <taxon>Bacteria</taxon>
        <taxon>Pseudomonadati</taxon>
        <taxon>Campylobacterota</taxon>
        <taxon>Epsilonproteobacteria</taxon>
        <taxon>Campylobacterales</taxon>
        <taxon>Campylobacteraceae</taxon>
        <taxon>Campylobacter</taxon>
    </lineage>
</organism>
<dbReference type="EMBL" id="PKHU01000001">
    <property type="protein sequence ID" value="PKZ30093.1"/>
    <property type="molecule type" value="Genomic_DNA"/>
</dbReference>
<dbReference type="PANTHER" id="PTHR11839">
    <property type="entry name" value="UDP/ADP-SUGAR PYROPHOSPHATASE"/>
    <property type="match status" value="1"/>
</dbReference>
<dbReference type="InterPro" id="IPR000086">
    <property type="entry name" value="NUDIX_hydrolase_dom"/>
</dbReference>
<evidence type="ECO:0000256" key="1">
    <source>
        <dbReference type="ARBA" id="ARBA00001946"/>
    </source>
</evidence>
<dbReference type="NCBIfam" id="TIGR00052">
    <property type="entry name" value="nudix-type nucleoside diphosphatase, YffH/AdpP family"/>
    <property type="match status" value="1"/>
</dbReference>
<feature type="domain" description="Nudix hydrolase" evidence="5">
    <location>
        <begin position="37"/>
        <end position="183"/>
    </location>
</feature>
<evidence type="ECO:0000256" key="4">
    <source>
        <dbReference type="PIRSR" id="PIRSR604385-3"/>
    </source>
</evidence>
<dbReference type="PANTHER" id="PTHR11839:SF15">
    <property type="entry name" value="URIDINE DIPHOSPHATE GLUCOSE PYROPHOSPHATASE NUDT14"/>
    <property type="match status" value="1"/>
</dbReference>
<dbReference type="InterPro" id="IPR004385">
    <property type="entry name" value="NDP_pyrophosphatase"/>
</dbReference>
<dbReference type="SUPFAM" id="SSF55811">
    <property type="entry name" value="Nudix"/>
    <property type="match status" value="1"/>
</dbReference>
<evidence type="ECO:0000313" key="6">
    <source>
        <dbReference type="EMBL" id="PKZ30093.1"/>
    </source>
</evidence>
<evidence type="ECO:0000256" key="2">
    <source>
        <dbReference type="ARBA" id="ARBA00022801"/>
    </source>
</evidence>
<comment type="caution">
    <text evidence="6">The sequence shown here is derived from an EMBL/GenBank/DDBJ whole genome shotgun (WGS) entry which is preliminary data.</text>
</comment>
<dbReference type="Gene3D" id="3.90.79.10">
    <property type="entry name" value="Nucleoside Triphosphate Pyrophosphohydrolase"/>
    <property type="match status" value="1"/>
</dbReference>
<keyword evidence="2 6" id="KW-0378">Hydrolase</keyword>
<name>A0A2I1NCI2_9BACT</name>
<dbReference type="PROSITE" id="PS51462">
    <property type="entry name" value="NUDIX"/>
    <property type="match status" value="1"/>
</dbReference>
<gene>
    <name evidence="6" type="ORF">CYJ41_01235</name>
</gene>
<keyword evidence="3" id="KW-0479">Metal-binding</keyword>
<dbReference type="GO" id="GO:0019693">
    <property type="term" value="P:ribose phosphate metabolic process"/>
    <property type="evidence" value="ECO:0007669"/>
    <property type="project" value="TreeGrafter"/>
</dbReference>
<feature type="binding site" evidence="3">
    <location>
        <position position="106"/>
    </location>
    <ligand>
        <name>Mg(2+)</name>
        <dbReference type="ChEBI" id="CHEBI:18420"/>
        <label>1</label>
    </ligand>
</feature>
<dbReference type="GO" id="GO:0006753">
    <property type="term" value="P:nucleoside phosphate metabolic process"/>
    <property type="evidence" value="ECO:0007669"/>
    <property type="project" value="TreeGrafter"/>
</dbReference>
<dbReference type="InterPro" id="IPR015797">
    <property type="entry name" value="NUDIX_hydrolase-like_dom_sf"/>
</dbReference>
<dbReference type="AlphaFoldDB" id="A0A2I1NCI2"/>
<evidence type="ECO:0000259" key="5">
    <source>
        <dbReference type="PROSITE" id="PS51462"/>
    </source>
</evidence>
<keyword evidence="3" id="KW-0460">Magnesium</keyword>
<feature type="binding site" evidence="3">
    <location>
        <position position="153"/>
    </location>
    <ligand>
        <name>Mg(2+)</name>
        <dbReference type="ChEBI" id="CHEBI:18420"/>
        <label>1</label>
    </ligand>
</feature>
<dbReference type="GO" id="GO:0008768">
    <property type="term" value="F:UDP-sugar diphosphatase activity"/>
    <property type="evidence" value="ECO:0007669"/>
    <property type="project" value="TreeGrafter"/>
</dbReference>